<dbReference type="AlphaFoldDB" id="A0AAV6L847"/>
<evidence type="ECO:0000313" key="2">
    <source>
        <dbReference type="Proteomes" id="UP000823749"/>
    </source>
</evidence>
<dbReference type="Proteomes" id="UP000823749">
    <property type="component" value="Chromosome 2"/>
</dbReference>
<evidence type="ECO:0000313" key="1">
    <source>
        <dbReference type="EMBL" id="KAG5561127.1"/>
    </source>
</evidence>
<name>A0AAV6L847_9ERIC</name>
<protein>
    <submittedName>
        <fullName evidence="1">Uncharacterized protein</fullName>
    </submittedName>
</protein>
<proteinExistence type="predicted"/>
<sequence>MFLDQSSLETNAGFLFEEIPAAVVVKKRIRTAEPLLWQCCVIRLCFQIEFRLLLRLRQWSRGSWRGGNMCLLLCVVDFQTIKEIPKFYCKTFGIRFEEFL</sequence>
<dbReference type="EMBL" id="JACTNZ010000002">
    <property type="protein sequence ID" value="KAG5561127.1"/>
    <property type="molecule type" value="Genomic_DNA"/>
</dbReference>
<comment type="caution">
    <text evidence="1">The sequence shown here is derived from an EMBL/GenBank/DDBJ whole genome shotgun (WGS) entry which is preliminary data.</text>
</comment>
<reference evidence="1" key="1">
    <citation type="submission" date="2020-08" db="EMBL/GenBank/DDBJ databases">
        <title>Plant Genome Project.</title>
        <authorList>
            <person name="Zhang R.-G."/>
        </authorList>
    </citation>
    <scope>NUCLEOTIDE SEQUENCE</scope>
    <source>
        <strain evidence="1">WSP0</strain>
        <tissue evidence="1">Leaf</tissue>
    </source>
</reference>
<gene>
    <name evidence="1" type="ORF">RHGRI_004214</name>
</gene>
<keyword evidence="2" id="KW-1185">Reference proteome</keyword>
<accession>A0AAV6L847</accession>
<organism evidence="1 2">
    <name type="scientific">Rhododendron griersonianum</name>
    <dbReference type="NCBI Taxonomy" id="479676"/>
    <lineage>
        <taxon>Eukaryota</taxon>
        <taxon>Viridiplantae</taxon>
        <taxon>Streptophyta</taxon>
        <taxon>Embryophyta</taxon>
        <taxon>Tracheophyta</taxon>
        <taxon>Spermatophyta</taxon>
        <taxon>Magnoliopsida</taxon>
        <taxon>eudicotyledons</taxon>
        <taxon>Gunneridae</taxon>
        <taxon>Pentapetalae</taxon>
        <taxon>asterids</taxon>
        <taxon>Ericales</taxon>
        <taxon>Ericaceae</taxon>
        <taxon>Ericoideae</taxon>
        <taxon>Rhodoreae</taxon>
        <taxon>Rhododendron</taxon>
    </lineage>
</organism>